<dbReference type="GO" id="GO:0015087">
    <property type="term" value="F:cobalt ion transmembrane transporter activity"/>
    <property type="evidence" value="ECO:0007669"/>
    <property type="project" value="TreeGrafter"/>
</dbReference>
<comment type="similarity">
    <text evidence="2">Belongs to the CorA metal ion transporter (MIT) (TC 1.A.35) family.</text>
</comment>
<evidence type="ECO:0000256" key="3">
    <source>
        <dbReference type="ARBA" id="ARBA00022448"/>
    </source>
</evidence>
<evidence type="ECO:0000256" key="4">
    <source>
        <dbReference type="ARBA" id="ARBA00022475"/>
    </source>
</evidence>
<dbReference type="Proteomes" id="UP000076976">
    <property type="component" value="Unassembled WGS sequence"/>
</dbReference>
<reference evidence="13 15" key="1">
    <citation type="submission" date="2016-01" db="EMBL/GenBank/DDBJ databases">
        <title>Janibacter melonis strain CD11_4 genome sequencing and assembly.</title>
        <authorList>
            <person name="Nair G.R."/>
            <person name="Kaur G."/>
            <person name="Chander A.M."/>
            <person name="Mayilraj S."/>
        </authorList>
    </citation>
    <scope>NUCLEOTIDE SEQUENCE [LARGE SCALE GENOMIC DNA]</scope>
    <source>
        <strain evidence="13 15">CD11-4</strain>
    </source>
</reference>
<evidence type="ECO:0000256" key="12">
    <source>
        <dbReference type="SAM" id="Phobius"/>
    </source>
</evidence>
<evidence type="ECO:0000313" key="16">
    <source>
        <dbReference type="Proteomes" id="UP000271708"/>
    </source>
</evidence>
<dbReference type="AlphaFoldDB" id="A0A176QBG3"/>
<reference evidence="14" key="3">
    <citation type="submission" date="2019-11" db="EMBL/GenBank/DDBJ databases">
        <authorList>
            <person name="Zhao Q."/>
        </authorList>
    </citation>
    <scope>NUCLEOTIDE SEQUENCE</scope>
    <source>
        <strain evidence="14">M714</strain>
    </source>
</reference>
<dbReference type="SUPFAM" id="SSF144083">
    <property type="entry name" value="Magnesium transport protein CorA, transmembrane region"/>
    <property type="match status" value="1"/>
</dbReference>
<dbReference type="Proteomes" id="UP000271708">
    <property type="component" value="Chromosome"/>
</dbReference>
<dbReference type="KEGG" id="jme:EEW87_007290"/>
<keyword evidence="3" id="KW-0813">Transport</keyword>
<evidence type="ECO:0000256" key="8">
    <source>
        <dbReference type="ARBA" id="ARBA00023065"/>
    </source>
</evidence>
<dbReference type="CDD" id="cd12830">
    <property type="entry name" value="MtCorA-like"/>
    <property type="match status" value="1"/>
</dbReference>
<evidence type="ECO:0000313" key="14">
    <source>
        <dbReference type="EMBL" id="QFQ30163.1"/>
    </source>
</evidence>
<comment type="catalytic activity">
    <reaction evidence="10">
        <text>Mg(2+)(in) = Mg(2+)(out)</text>
        <dbReference type="Rhea" id="RHEA:29827"/>
        <dbReference type="ChEBI" id="CHEBI:18420"/>
    </reaction>
</comment>
<keyword evidence="15" id="KW-1185">Reference proteome</keyword>
<evidence type="ECO:0000256" key="10">
    <source>
        <dbReference type="ARBA" id="ARBA00034269"/>
    </source>
</evidence>
<dbReference type="Pfam" id="PF01544">
    <property type="entry name" value="CorA"/>
    <property type="match status" value="1"/>
</dbReference>
<dbReference type="OrthoDB" id="9803416at2"/>
<name>A0A176QBG3_9MICO</name>
<evidence type="ECO:0000256" key="7">
    <source>
        <dbReference type="ARBA" id="ARBA00022989"/>
    </source>
</evidence>
<dbReference type="PANTHER" id="PTHR46494">
    <property type="entry name" value="CORA FAMILY METAL ION TRANSPORTER (EUROFUNG)"/>
    <property type="match status" value="1"/>
</dbReference>
<comment type="function">
    <text evidence="11">Mediates influx of magnesium ions. Alternates between open and closed states. Activated by low cytoplasmic Mg(2+) levels. Inactive when cytoplasmic Mg(2+) levels are high.</text>
</comment>
<dbReference type="PANTHER" id="PTHR46494:SF1">
    <property type="entry name" value="CORA FAMILY METAL ION TRANSPORTER (EUROFUNG)"/>
    <property type="match status" value="1"/>
</dbReference>
<accession>A0A176QBG3</accession>
<dbReference type="GO" id="GO:0000287">
    <property type="term" value="F:magnesium ion binding"/>
    <property type="evidence" value="ECO:0007669"/>
    <property type="project" value="TreeGrafter"/>
</dbReference>
<proteinExistence type="inferred from homology"/>
<dbReference type="InterPro" id="IPR045861">
    <property type="entry name" value="CorA_cytoplasmic_dom"/>
</dbReference>
<sequence length="347" mass="38909">MIVDQARYRDGVRLPCEDISTEIARLRAEAPGRPEGSADFVWIGLKDPSPQTFQRVVGDELELHHLAIEDAVAGDQRAKVERYGDTWFAVLKPLRYLDETSDVETGELMVFVGPDFVLTVRRGEASPLADLRHRLEEDPAPLRHGPWGVFHAVLDTVVDEYLAIEDELQVDLEGIETAVFEPSSGLTSEEIYTLKREVLEFKRAALPLARPMGFLTSPSSPVAHGELRLLFRDVSDHLTQALESLESMDRLLTDVLSAHLAQVGVEQNRVSMKQNEDMRRISAWVAIAALPTMIAGVYGMNFERMPELTASVRVSGHEVYYGYYVVLAVMVAACLVLYRLFKRSGWL</sequence>
<organism evidence="13 15">
    <name type="scientific">Janibacter melonis</name>
    <dbReference type="NCBI Taxonomy" id="262209"/>
    <lineage>
        <taxon>Bacteria</taxon>
        <taxon>Bacillati</taxon>
        <taxon>Actinomycetota</taxon>
        <taxon>Actinomycetes</taxon>
        <taxon>Micrococcales</taxon>
        <taxon>Intrasporangiaceae</taxon>
        <taxon>Janibacter</taxon>
    </lineage>
</organism>
<keyword evidence="4" id="KW-1003">Cell membrane</keyword>
<feature type="transmembrane region" description="Helical" evidence="12">
    <location>
        <begin position="281"/>
        <end position="300"/>
    </location>
</feature>
<dbReference type="Gene3D" id="3.30.460.20">
    <property type="entry name" value="CorA soluble domain-like"/>
    <property type="match status" value="1"/>
</dbReference>
<protein>
    <submittedName>
        <fullName evidence="13">Magnesium transporter CorA</fullName>
    </submittedName>
</protein>
<dbReference type="STRING" id="262209.AWH69_12030"/>
<evidence type="ECO:0000313" key="15">
    <source>
        <dbReference type="Proteomes" id="UP000076976"/>
    </source>
</evidence>
<dbReference type="FunFam" id="1.20.58.340:FF:000004">
    <property type="entry name" value="Magnesium transport protein CorA"/>
    <property type="match status" value="1"/>
</dbReference>
<keyword evidence="7 12" id="KW-1133">Transmembrane helix</keyword>
<dbReference type="GeneID" id="59160960"/>
<dbReference type="GO" id="GO:0005886">
    <property type="term" value="C:plasma membrane"/>
    <property type="evidence" value="ECO:0007669"/>
    <property type="project" value="UniProtKB-SubCell"/>
</dbReference>
<dbReference type="EMBL" id="CP044548">
    <property type="protein sequence ID" value="QFQ30163.1"/>
    <property type="molecule type" value="Genomic_DNA"/>
</dbReference>
<keyword evidence="6" id="KW-0460">Magnesium</keyword>
<evidence type="ECO:0000256" key="5">
    <source>
        <dbReference type="ARBA" id="ARBA00022692"/>
    </source>
</evidence>
<dbReference type="EMBL" id="LQZG01000003">
    <property type="protein sequence ID" value="OAB87091.1"/>
    <property type="molecule type" value="Genomic_DNA"/>
</dbReference>
<dbReference type="GO" id="GO:0050897">
    <property type="term" value="F:cobalt ion binding"/>
    <property type="evidence" value="ECO:0007669"/>
    <property type="project" value="TreeGrafter"/>
</dbReference>
<dbReference type="RefSeq" id="WP_068275869.1">
    <property type="nucleotide sequence ID" value="NZ_BAAAKD010000039.1"/>
</dbReference>
<keyword evidence="9 12" id="KW-0472">Membrane</keyword>
<gene>
    <name evidence="13" type="ORF">AWH69_12030</name>
    <name evidence="14" type="ORF">EEW87_007290</name>
</gene>
<evidence type="ECO:0000256" key="1">
    <source>
        <dbReference type="ARBA" id="ARBA00004651"/>
    </source>
</evidence>
<dbReference type="Gene3D" id="1.20.58.340">
    <property type="entry name" value="Magnesium transport protein CorA, transmembrane region"/>
    <property type="match status" value="2"/>
</dbReference>
<dbReference type="InterPro" id="IPR045863">
    <property type="entry name" value="CorA_TM1_TM2"/>
</dbReference>
<evidence type="ECO:0000313" key="13">
    <source>
        <dbReference type="EMBL" id="OAB87091.1"/>
    </source>
</evidence>
<evidence type="ECO:0000256" key="2">
    <source>
        <dbReference type="ARBA" id="ARBA00009765"/>
    </source>
</evidence>
<feature type="transmembrane region" description="Helical" evidence="12">
    <location>
        <begin position="320"/>
        <end position="341"/>
    </location>
</feature>
<dbReference type="SUPFAM" id="SSF143865">
    <property type="entry name" value="CorA soluble domain-like"/>
    <property type="match status" value="1"/>
</dbReference>
<evidence type="ECO:0000256" key="11">
    <source>
        <dbReference type="ARBA" id="ARBA00045497"/>
    </source>
</evidence>
<dbReference type="InterPro" id="IPR002523">
    <property type="entry name" value="MgTranspt_CorA/ZnTranspt_ZntB"/>
</dbReference>
<keyword evidence="5 12" id="KW-0812">Transmembrane</keyword>
<dbReference type="GO" id="GO:0015095">
    <property type="term" value="F:magnesium ion transmembrane transporter activity"/>
    <property type="evidence" value="ECO:0007669"/>
    <property type="project" value="TreeGrafter"/>
</dbReference>
<evidence type="ECO:0000256" key="9">
    <source>
        <dbReference type="ARBA" id="ARBA00023136"/>
    </source>
</evidence>
<reference evidence="14 16" key="2">
    <citation type="submission" date="2019-09" db="EMBL/GenBank/DDBJ databases">
        <title>Complete Genome Sequence of Janibacter melonis M714 with both human health impact and industrial applications.</title>
        <authorList>
            <person name="Jin M."/>
            <person name="Zhao Q.R."/>
        </authorList>
    </citation>
    <scope>NUCLEOTIDE SEQUENCE [LARGE SCALE GENOMIC DNA]</scope>
    <source>
        <strain evidence="14 16">M714</strain>
    </source>
</reference>
<evidence type="ECO:0000256" key="6">
    <source>
        <dbReference type="ARBA" id="ARBA00022842"/>
    </source>
</evidence>
<keyword evidence="8" id="KW-0406">Ion transport</keyword>
<comment type="subcellular location">
    <subcellularLocation>
        <location evidence="1">Cell membrane</location>
        <topology evidence="1">Multi-pass membrane protein</topology>
    </subcellularLocation>
</comment>